<evidence type="ECO:0000256" key="10">
    <source>
        <dbReference type="PIRSR" id="PIRSR000137-2"/>
    </source>
</evidence>
<dbReference type="GO" id="GO:0016614">
    <property type="term" value="F:oxidoreductase activity, acting on CH-OH group of donors"/>
    <property type="evidence" value="ECO:0007669"/>
    <property type="project" value="InterPro"/>
</dbReference>
<dbReference type="Proteomes" id="UP001220324">
    <property type="component" value="Unassembled WGS sequence"/>
</dbReference>
<evidence type="ECO:0000256" key="7">
    <source>
        <dbReference type="ARBA" id="ARBA00022630"/>
    </source>
</evidence>
<evidence type="ECO:0000256" key="3">
    <source>
        <dbReference type="ARBA" id="ARBA00004496"/>
    </source>
</evidence>
<evidence type="ECO:0000256" key="4">
    <source>
        <dbReference type="ARBA" id="ARBA00010790"/>
    </source>
</evidence>
<comment type="caution">
    <text evidence="12">The sequence shown here is derived from an EMBL/GenBank/DDBJ whole genome shotgun (WGS) entry which is preliminary data.</text>
</comment>
<keyword evidence="5" id="KW-0963">Cytoplasm</keyword>
<dbReference type="PANTHER" id="PTHR11552:SF201">
    <property type="entry name" value="GLUCOSE-METHANOL-CHOLINE OXIDOREDUCTASE N-TERMINAL DOMAIN-CONTAINING PROTEIN"/>
    <property type="match status" value="1"/>
</dbReference>
<dbReference type="InterPro" id="IPR036188">
    <property type="entry name" value="FAD/NAD-bd_sf"/>
</dbReference>
<dbReference type="InterPro" id="IPR007867">
    <property type="entry name" value="GMC_OxRtase_C"/>
</dbReference>
<reference evidence="12 13" key="1">
    <citation type="journal article" date="2023" name="IMA Fungus">
        <title>Comparative genomic study of the Penicillium genus elucidates a diverse pangenome and 15 lateral gene transfer events.</title>
        <authorList>
            <person name="Petersen C."/>
            <person name="Sorensen T."/>
            <person name="Nielsen M.R."/>
            <person name="Sondergaard T.E."/>
            <person name="Sorensen J.L."/>
            <person name="Fitzpatrick D.A."/>
            <person name="Frisvad J.C."/>
            <person name="Nielsen K.L."/>
        </authorList>
    </citation>
    <scope>NUCLEOTIDE SEQUENCE [LARGE SCALE GENOMIC DNA]</scope>
    <source>
        <strain evidence="12 13">IBT 35679</strain>
    </source>
</reference>
<evidence type="ECO:0000256" key="6">
    <source>
        <dbReference type="ARBA" id="ARBA00022512"/>
    </source>
</evidence>
<dbReference type="AlphaFoldDB" id="A0AAD6D5B1"/>
<keyword evidence="6" id="KW-0134">Cell wall</keyword>
<proteinExistence type="inferred from homology"/>
<dbReference type="PIRSF" id="PIRSF000137">
    <property type="entry name" value="Alcohol_oxidase"/>
    <property type="match status" value="1"/>
</dbReference>
<sequence length="608" mass="64909">MTMSSESDIIIVGGGTAGLVLASRLSENPDLHVLVLEAGQDQTQDPRVITPALWSALVGTDSSWNFMTEPQAALNGKQIPIPQGRLLGGSSAMNGMAFIANSKANVDAWGDLGNPGWNWDTISPYYNKAYTLTLPQSEQKCKELGLEYVDQSIHTSDGPLQVSFPDALIDPVANAWIETVKGLGYPMTSDPFSGKLYGGYTNAATIDPVTKARSYSTSAYYLPAKERANLSLITGAQVSKVIIETLASGQIAATGVQYSINDQVVTAKARKEVILASGVYNSPKILELSGIGSPDVLGKFGIPVLVENPNVGENLQDHPLVGISFEAHESVDTKDDLMRGIPEVIGKAMQEFQTKQFGSFTVGGNYSSAMLPLSDFQRDLSSVLSSVTPNQLDAFGAELVKYVSSVLEDRKEATGGYFTYPAQADFKGSGPETASIDAKLPENYITICASLLHPLSRGSSHITSSKPEDPPALDPKYLSHPADLEILAHHTRFIDSIAASQPFKSMLKSGGKRSPGAPADLRTASADEVKEYVKAAAKSTYHPTSTCAMLPREKGGVVDCRLRVWGTTSLRVVDASVIPIIPTGNTQSAVYAFAERAADLIKEDLAEA</sequence>
<comment type="cofactor">
    <cofactor evidence="1 10">
        <name>FAD</name>
        <dbReference type="ChEBI" id="CHEBI:57692"/>
    </cofactor>
</comment>
<feature type="domain" description="SRCR" evidence="11">
    <location>
        <begin position="84"/>
        <end position="145"/>
    </location>
</feature>
<dbReference type="GO" id="GO:0016020">
    <property type="term" value="C:membrane"/>
    <property type="evidence" value="ECO:0007669"/>
    <property type="project" value="InterPro"/>
</dbReference>
<evidence type="ECO:0000313" key="13">
    <source>
        <dbReference type="Proteomes" id="UP001220324"/>
    </source>
</evidence>
<comment type="subcellular location">
    <subcellularLocation>
        <location evidence="3">Cytoplasm</location>
    </subcellularLocation>
    <subcellularLocation>
        <location evidence="2">Secreted</location>
        <location evidence="2">Cell wall</location>
    </subcellularLocation>
</comment>
<dbReference type="SUPFAM" id="SSF51905">
    <property type="entry name" value="FAD/NAD(P)-binding domain"/>
    <property type="match status" value="1"/>
</dbReference>
<dbReference type="InterPro" id="IPR001190">
    <property type="entry name" value="SRCR"/>
</dbReference>
<keyword evidence="8 10" id="KW-0274">FAD</keyword>
<dbReference type="InterPro" id="IPR000172">
    <property type="entry name" value="GMC_OxRdtase_N"/>
</dbReference>
<evidence type="ECO:0000313" key="12">
    <source>
        <dbReference type="EMBL" id="KAJ5556268.1"/>
    </source>
</evidence>
<dbReference type="EMBL" id="JAQIZZ010000001">
    <property type="protein sequence ID" value="KAJ5556268.1"/>
    <property type="molecule type" value="Genomic_DNA"/>
</dbReference>
<keyword evidence="9" id="KW-0560">Oxidoreductase</keyword>
<keyword evidence="7" id="KW-0285">Flavoprotein</keyword>
<dbReference type="Gene3D" id="3.30.560.10">
    <property type="entry name" value="Glucose Oxidase, domain 3"/>
    <property type="match status" value="1"/>
</dbReference>
<keyword evidence="13" id="KW-1185">Reference proteome</keyword>
<dbReference type="Pfam" id="PF00732">
    <property type="entry name" value="GMC_oxred_N"/>
    <property type="match status" value="1"/>
</dbReference>
<dbReference type="GO" id="GO:0050660">
    <property type="term" value="F:flavin adenine dinucleotide binding"/>
    <property type="evidence" value="ECO:0007669"/>
    <property type="project" value="InterPro"/>
</dbReference>
<feature type="binding site" evidence="10">
    <location>
        <position position="238"/>
    </location>
    <ligand>
        <name>FAD</name>
        <dbReference type="ChEBI" id="CHEBI:57692"/>
    </ligand>
</feature>
<evidence type="ECO:0000256" key="9">
    <source>
        <dbReference type="ARBA" id="ARBA00023002"/>
    </source>
</evidence>
<gene>
    <name evidence="12" type="ORF">N7494_000183</name>
</gene>
<evidence type="ECO:0000256" key="5">
    <source>
        <dbReference type="ARBA" id="ARBA00022490"/>
    </source>
</evidence>
<dbReference type="GO" id="GO:0005737">
    <property type="term" value="C:cytoplasm"/>
    <property type="evidence" value="ECO:0007669"/>
    <property type="project" value="UniProtKB-SubCell"/>
</dbReference>
<accession>A0AAD6D5B1</accession>
<dbReference type="InterPro" id="IPR012132">
    <property type="entry name" value="GMC_OxRdtase"/>
</dbReference>
<dbReference type="PANTHER" id="PTHR11552">
    <property type="entry name" value="GLUCOSE-METHANOL-CHOLINE GMC OXIDOREDUCTASE"/>
    <property type="match status" value="1"/>
</dbReference>
<dbReference type="Gene3D" id="3.50.50.60">
    <property type="entry name" value="FAD/NAD(P)-binding domain"/>
    <property type="match status" value="1"/>
</dbReference>
<protein>
    <submittedName>
        <fullName evidence="12">Glucose-methanol-choline oxidoreductase-like protein</fullName>
    </submittedName>
</protein>
<evidence type="ECO:0000256" key="2">
    <source>
        <dbReference type="ARBA" id="ARBA00004191"/>
    </source>
</evidence>
<name>A0AAD6D5B1_9EURO</name>
<evidence type="ECO:0000259" key="11">
    <source>
        <dbReference type="PROSITE" id="PS50287"/>
    </source>
</evidence>
<dbReference type="SUPFAM" id="SSF54373">
    <property type="entry name" value="FAD-linked reductases, C-terminal domain"/>
    <property type="match status" value="1"/>
</dbReference>
<dbReference type="PROSITE" id="PS50287">
    <property type="entry name" value="SRCR_2"/>
    <property type="match status" value="1"/>
</dbReference>
<dbReference type="Pfam" id="PF05199">
    <property type="entry name" value="GMC_oxred_C"/>
    <property type="match status" value="1"/>
</dbReference>
<keyword evidence="6" id="KW-0964">Secreted</keyword>
<evidence type="ECO:0000256" key="1">
    <source>
        <dbReference type="ARBA" id="ARBA00001974"/>
    </source>
</evidence>
<comment type="similarity">
    <text evidence="4">Belongs to the GMC oxidoreductase family.</text>
</comment>
<organism evidence="12 13">
    <name type="scientific">Penicillium frequentans</name>
    <dbReference type="NCBI Taxonomy" id="3151616"/>
    <lineage>
        <taxon>Eukaryota</taxon>
        <taxon>Fungi</taxon>
        <taxon>Dikarya</taxon>
        <taxon>Ascomycota</taxon>
        <taxon>Pezizomycotina</taxon>
        <taxon>Eurotiomycetes</taxon>
        <taxon>Eurotiomycetidae</taxon>
        <taxon>Eurotiales</taxon>
        <taxon>Aspergillaceae</taxon>
        <taxon>Penicillium</taxon>
    </lineage>
</organism>
<evidence type="ECO:0000256" key="8">
    <source>
        <dbReference type="ARBA" id="ARBA00022827"/>
    </source>
</evidence>